<organism evidence="1 2">
    <name type="scientific">Thelohanellus kitauei</name>
    <name type="common">Myxosporean</name>
    <dbReference type="NCBI Taxonomy" id="669202"/>
    <lineage>
        <taxon>Eukaryota</taxon>
        <taxon>Metazoa</taxon>
        <taxon>Cnidaria</taxon>
        <taxon>Myxozoa</taxon>
        <taxon>Myxosporea</taxon>
        <taxon>Bivalvulida</taxon>
        <taxon>Platysporina</taxon>
        <taxon>Myxobolidae</taxon>
        <taxon>Thelohanellus</taxon>
    </lineage>
</organism>
<dbReference type="Gene3D" id="2.40.70.10">
    <property type="entry name" value="Acid Proteases"/>
    <property type="match status" value="1"/>
</dbReference>
<protein>
    <recommendedName>
        <fullName evidence="3">Peptidase A2 domain-containing protein</fullName>
    </recommendedName>
</protein>
<dbReference type="SUPFAM" id="SSF50630">
    <property type="entry name" value="Acid proteases"/>
    <property type="match status" value="1"/>
</dbReference>
<evidence type="ECO:0000313" key="2">
    <source>
        <dbReference type="Proteomes" id="UP000031668"/>
    </source>
</evidence>
<keyword evidence="2" id="KW-1185">Reference proteome</keyword>
<accession>A0A0C2N9I6</accession>
<evidence type="ECO:0008006" key="3">
    <source>
        <dbReference type="Google" id="ProtNLM"/>
    </source>
</evidence>
<reference evidence="1 2" key="1">
    <citation type="journal article" date="2014" name="Genome Biol. Evol.">
        <title>The genome of the myxosporean Thelohanellus kitauei shows adaptations to nutrient acquisition within its fish host.</title>
        <authorList>
            <person name="Yang Y."/>
            <person name="Xiong J."/>
            <person name="Zhou Z."/>
            <person name="Huo F."/>
            <person name="Miao W."/>
            <person name="Ran C."/>
            <person name="Liu Y."/>
            <person name="Zhang J."/>
            <person name="Feng J."/>
            <person name="Wang M."/>
            <person name="Wang M."/>
            <person name="Wang L."/>
            <person name="Yao B."/>
        </authorList>
    </citation>
    <scope>NUCLEOTIDE SEQUENCE [LARGE SCALE GENOMIC DNA]</scope>
    <source>
        <strain evidence="1">Wuqing</strain>
    </source>
</reference>
<dbReference type="Proteomes" id="UP000031668">
    <property type="component" value="Unassembled WGS sequence"/>
</dbReference>
<name>A0A0C2N9I6_THEKT</name>
<dbReference type="Pfam" id="PF13650">
    <property type="entry name" value="Asp_protease_2"/>
    <property type="match status" value="1"/>
</dbReference>
<comment type="caution">
    <text evidence="1">The sequence shown here is derived from an EMBL/GenBank/DDBJ whole genome shotgun (WGS) entry which is preliminary data.</text>
</comment>
<dbReference type="AlphaFoldDB" id="A0A0C2N9I6"/>
<dbReference type="InterPro" id="IPR021109">
    <property type="entry name" value="Peptidase_aspartic_dom_sf"/>
</dbReference>
<evidence type="ECO:0000313" key="1">
    <source>
        <dbReference type="EMBL" id="KII70572.1"/>
    </source>
</evidence>
<gene>
    <name evidence="1" type="ORF">RF11_04931</name>
</gene>
<sequence length="101" mass="11242">MATSTRITSRESWNSNKRQVYKIGRSGYDLINLPINIEGLPFPFLVDTGPSCSIINSSVIDALKLEEDRSVTGVVRSFGGNRIAIRGCLWADIAYNGRKHR</sequence>
<proteinExistence type="predicted"/>
<dbReference type="EMBL" id="JWZT01002018">
    <property type="protein sequence ID" value="KII70572.1"/>
    <property type="molecule type" value="Genomic_DNA"/>
</dbReference>